<dbReference type="AlphaFoldDB" id="H0HNV1"/>
<accession>H0HNV1</accession>
<dbReference type="NCBIfam" id="TIGR03506">
    <property type="entry name" value="FlgEFG_subfam"/>
    <property type="match status" value="1"/>
</dbReference>
<evidence type="ECO:0000256" key="1">
    <source>
        <dbReference type="ARBA" id="ARBA00004117"/>
    </source>
</evidence>
<dbReference type="InterPro" id="IPR019776">
    <property type="entry name" value="Flagellar_basal_body_rod_CS"/>
</dbReference>
<dbReference type="OrthoDB" id="8372879at2"/>
<feature type="domain" description="Flagellar hook protein FlgE/F/G-like D1" evidence="9">
    <location>
        <begin position="84"/>
        <end position="126"/>
    </location>
</feature>
<gene>
    <name evidence="10" type="primary">flgE</name>
    <name evidence="10" type="ORF">MAXJ12_09131</name>
</gene>
<keyword evidence="10" id="KW-0969">Cilium</keyword>
<reference evidence="10 11" key="1">
    <citation type="journal article" date="2012" name="J. Bacteriol.">
        <title>Draft Genome Sequence of Mesorhizobium alhagi CCNWXJ12-2T, a Novel Salt-Resistant Species Isolated from the Desert of Northwestern China.</title>
        <authorList>
            <person name="Zhou M."/>
            <person name="Chen W."/>
            <person name="Chen H."/>
            <person name="Wei G."/>
        </authorList>
    </citation>
    <scope>NUCLEOTIDE SEQUENCE [LARGE SCALE GENOMIC DNA]</scope>
    <source>
        <strain evidence="10 11">CCNWXJ12-2</strain>
    </source>
</reference>
<dbReference type="SUPFAM" id="SSF117143">
    <property type="entry name" value="Flagellar hook protein flgE"/>
    <property type="match status" value="1"/>
</dbReference>
<name>H0HNV1_9HYPH</name>
<dbReference type="Proteomes" id="UP000003250">
    <property type="component" value="Unassembled WGS sequence"/>
</dbReference>
<dbReference type="Pfam" id="PF00460">
    <property type="entry name" value="Flg_bb_rod"/>
    <property type="match status" value="1"/>
</dbReference>
<protein>
    <recommendedName>
        <fullName evidence="3 5">Flagellar hook protein FlgE</fullName>
    </recommendedName>
</protein>
<dbReference type="InterPro" id="IPR020013">
    <property type="entry name" value="Flagellar_FlgE/F/G"/>
</dbReference>
<evidence type="ECO:0000256" key="2">
    <source>
        <dbReference type="ARBA" id="ARBA00009677"/>
    </source>
</evidence>
<sequence>MSLYGMMRTGVSGMNAQANRLSAVADNIANSSTTGYKRASIEFASLVLPSTNGNYASGGVTTSIRNSISQQGDLKFTTSGSDLAINGSGFFVVQGPGGTPVLTRAGSFVPDGEGRLVNAAGYQLLGYSFANGVPSAAANGFGGLEPVTLVQNELVATPTTTGVFTANLPAGADIVPAADLPSANAATATYSAKSSLMTYDSLGGEVLLDVYFTKTGANTWEVAVYDQANAAPNTSFPYTAPALLATQTLTFDATDGKLTGATDITIPIPPLPPTPGGSSLDLDLAKTTQLAETYTLLDAKVNGNAPSAIDGIEISQDGTVFANYENGSSRALYRIPIANVASPDQLLVMPGNVFTESPESGAVQIGFANEAGRGSVMSGALENSNVDIAEELTSMIESQRSYTANSKVFQTGADLMDILVNLKR</sequence>
<evidence type="ECO:0000313" key="10">
    <source>
        <dbReference type="EMBL" id="EHK57592.1"/>
    </source>
</evidence>
<dbReference type="Pfam" id="PF07559">
    <property type="entry name" value="FlgE_D2"/>
    <property type="match status" value="1"/>
</dbReference>
<organism evidence="10 11">
    <name type="scientific">Mesorhizobium alhagi CCNWXJ12-2</name>
    <dbReference type="NCBI Taxonomy" id="1107882"/>
    <lineage>
        <taxon>Bacteria</taxon>
        <taxon>Pseudomonadati</taxon>
        <taxon>Pseudomonadota</taxon>
        <taxon>Alphaproteobacteria</taxon>
        <taxon>Hyphomicrobiales</taxon>
        <taxon>Phyllobacteriaceae</taxon>
        <taxon>Allomesorhizobium</taxon>
    </lineage>
</organism>
<dbReference type="PATRIC" id="fig|1107882.3.peg.1792"/>
<evidence type="ECO:0000259" key="8">
    <source>
        <dbReference type="Pfam" id="PF07559"/>
    </source>
</evidence>
<comment type="function">
    <text evidence="5">A flexible structure which links the flagellar filament to the drive apparatus in the basal body.</text>
</comment>
<dbReference type="GO" id="GO:0071978">
    <property type="term" value="P:bacterial-type flagellum-dependent swarming motility"/>
    <property type="evidence" value="ECO:0007669"/>
    <property type="project" value="TreeGrafter"/>
</dbReference>
<dbReference type="InterPro" id="IPR010930">
    <property type="entry name" value="Flg_bb/hook_C_dom"/>
</dbReference>
<comment type="subcellular location">
    <subcellularLocation>
        <location evidence="1 5">Bacterial flagellum basal body</location>
    </subcellularLocation>
</comment>
<dbReference type="InterPro" id="IPR011491">
    <property type="entry name" value="FlgE_D2"/>
</dbReference>
<dbReference type="EMBL" id="AHAM01000061">
    <property type="protein sequence ID" value="EHK57592.1"/>
    <property type="molecule type" value="Genomic_DNA"/>
</dbReference>
<evidence type="ECO:0000259" key="6">
    <source>
        <dbReference type="Pfam" id="PF00460"/>
    </source>
</evidence>
<dbReference type="RefSeq" id="WP_008835463.1">
    <property type="nucleotide sequence ID" value="NZ_AHAM01000061.1"/>
</dbReference>
<feature type="domain" description="Flagellar basal-body/hook protein C-terminal" evidence="7">
    <location>
        <begin position="377"/>
        <end position="422"/>
    </location>
</feature>
<dbReference type="Pfam" id="PF22692">
    <property type="entry name" value="LlgE_F_G_D1"/>
    <property type="match status" value="1"/>
</dbReference>
<keyword evidence="10" id="KW-0966">Cell projection</keyword>
<dbReference type="InterPro" id="IPR053967">
    <property type="entry name" value="LlgE_F_G-like_D1"/>
</dbReference>
<dbReference type="PANTHER" id="PTHR30435">
    <property type="entry name" value="FLAGELLAR PROTEIN"/>
    <property type="match status" value="1"/>
</dbReference>
<dbReference type="PROSITE" id="PS00588">
    <property type="entry name" value="FLAGELLA_BB_ROD"/>
    <property type="match status" value="1"/>
</dbReference>
<dbReference type="GO" id="GO:0009424">
    <property type="term" value="C:bacterial-type flagellum hook"/>
    <property type="evidence" value="ECO:0007669"/>
    <property type="project" value="TreeGrafter"/>
</dbReference>
<keyword evidence="11" id="KW-1185">Reference proteome</keyword>
<dbReference type="PANTHER" id="PTHR30435:SF1">
    <property type="entry name" value="FLAGELLAR HOOK PROTEIN FLGE"/>
    <property type="match status" value="1"/>
</dbReference>
<evidence type="ECO:0000256" key="3">
    <source>
        <dbReference type="ARBA" id="ARBA00019015"/>
    </source>
</evidence>
<evidence type="ECO:0000259" key="7">
    <source>
        <dbReference type="Pfam" id="PF06429"/>
    </source>
</evidence>
<dbReference type="InterPro" id="IPR037925">
    <property type="entry name" value="FlgE/F/G-like"/>
</dbReference>
<dbReference type="GO" id="GO:0009425">
    <property type="term" value="C:bacterial-type flagellum basal body"/>
    <property type="evidence" value="ECO:0007669"/>
    <property type="project" value="UniProtKB-SubCell"/>
</dbReference>
<evidence type="ECO:0000256" key="4">
    <source>
        <dbReference type="ARBA" id="ARBA00023143"/>
    </source>
</evidence>
<evidence type="ECO:0000313" key="11">
    <source>
        <dbReference type="Proteomes" id="UP000003250"/>
    </source>
</evidence>
<keyword evidence="10" id="KW-0282">Flagellum</keyword>
<comment type="similarity">
    <text evidence="2 5">Belongs to the flagella basal body rod proteins family.</text>
</comment>
<feature type="domain" description="Flagellar hook protein FlgE D2" evidence="8">
    <location>
        <begin position="170"/>
        <end position="303"/>
    </location>
</feature>
<dbReference type="Gene3D" id="2.60.98.20">
    <property type="entry name" value="Flagellar hook protein FlgE"/>
    <property type="match status" value="1"/>
</dbReference>
<dbReference type="InterPro" id="IPR037058">
    <property type="entry name" value="Falgellar_hook_FlgE_sf"/>
</dbReference>
<keyword evidence="4 5" id="KW-0975">Bacterial flagellum</keyword>
<feature type="domain" description="Flagellar basal body rod protein N-terminal" evidence="6">
    <location>
        <begin position="7"/>
        <end position="37"/>
    </location>
</feature>
<dbReference type="GO" id="GO:0005829">
    <property type="term" value="C:cytosol"/>
    <property type="evidence" value="ECO:0007669"/>
    <property type="project" value="TreeGrafter"/>
</dbReference>
<evidence type="ECO:0000259" key="9">
    <source>
        <dbReference type="Pfam" id="PF22692"/>
    </source>
</evidence>
<dbReference type="Pfam" id="PF06429">
    <property type="entry name" value="Flg_bbr_C"/>
    <property type="match status" value="1"/>
</dbReference>
<dbReference type="InterPro" id="IPR001444">
    <property type="entry name" value="Flag_bb_rod_N"/>
</dbReference>
<proteinExistence type="inferred from homology"/>
<evidence type="ECO:0000256" key="5">
    <source>
        <dbReference type="RuleBase" id="RU362116"/>
    </source>
</evidence>